<keyword evidence="5" id="KW-1185">Reference proteome</keyword>
<evidence type="ECO:0000313" key="6">
    <source>
        <dbReference type="Proteomes" id="UP000593591"/>
    </source>
</evidence>
<dbReference type="RefSeq" id="WP_184652437.1">
    <property type="nucleotide sequence ID" value="NZ_JACHFR010000002.1"/>
</dbReference>
<dbReference type="InterPro" id="IPR029479">
    <property type="entry name" value="Nitroreductase"/>
</dbReference>
<dbReference type="EMBL" id="CP031517">
    <property type="protein sequence ID" value="QOS41088.1"/>
    <property type="molecule type" value="Genomic_DNA"/>
</dbReference>
<evidence type="ECO:0000256" key="1">
    <source>
        <dbReference type="ARBA" id="ARBA00023027"/>
    </source>
</evidence>
<gene>
    <name evidence="4" type="ORF">DYE49_11780</name>
    <name evidence="3" type="ORF">HNP77_001369</name>
</gene>
<evidence type="ECO:0000313" key="4">
    <source>
        <dbReference type="EMBL" id="QOS41088.1"/>
    </source>
</evidence>
<dbReference type="SUPFAM" id="SSF55469">
    <property type="entry name" value="FMN-dependent nitroreductase-like"/>
    <property type="match status" value="1"/>
</dbReference>
<dbReference type="Proteomes" id="UP000593591">
    <property type="component" value="Chromosome"/>
</dbReference>
<dbReference type="PANTHER" id="PTHR23026:SF125">
    <property type="entry name" value="OXYGEN-INSENSITIVE NAD(P)H NITROREDUCTASE"/>
    <property type="match status" value="1"/>
</dbReference>
<dbReference type="Gene3D" id="3.40.109.10">
    <property type="entry name" value="NADH Oxidase"/>
    <property type="match status" value="1"/>
</dbReference>
<dbReference type="InterPro" id="IPR050627">
    <property type="entry name" value="Nitroreductase/BluB"/>
</dbReference>
<reference evidence="4 6" key="1">
    <citation type="submission" date="2018-08" db="EMBL/GenBank/DDBJ databases">
        <title>The first complete genome of Treponema rectale (CHPAT), a commensal spirochete of the bovine rectum.</title>
        <authorList>
            <person name="Staton G.J."/>
            <person name="Clegg S.R."/>
            <person name="Carter S.D."/>
            <person name="Radford A.D."/>
            <person name="Darby A."/>
            <person name="Hall N."/>
            <person name="Birtles R.J."/>
            <person name="Evans N.J."/>
        </authorList>
    </citation>
    <scope>NUCLEOTIDE SEQUENCE [LARGE SCALE GENOMIC DNA]</scope>
    <source>
        <strain evidence="4 6">CHPA</strain>
    </source>
</reference>
<dbReference type="CDD" id="cd02136">
    <property type="entry name" value="PnbA_NfnB-like"/>
    <property type="match status" value="1"/>
</dbReference>
<dbReference type="EMBL" id="JACHFR010000002">
    <property type="protein sequence ID" value="MBB5219000.1"/>
    <property type="molecule type" value="Genomic_DNA"/>
</dbReference>
<name>A0A840SE34_9SPIR</name>
<dbReference type="KEGG" id="trc:DYE49_11780"/>
<dbReference type="PANTHER" id="PTHR23026">
    <property type="entry name" value="NADPH NITROREDUCTASE"/>
    <property type="match status" value="1"/>
</dbReference>
<accession>A0A840SE34</accession>
<dbReference type="GO" id="GO:0046256">
    <property type="term" value="P:2,4,6-trinitrotoluene catabolic process"/>
    <property type="evidence" value="ECO:0007669"/>
    <property type="project" value="TreeGrafter"/>
</dbReference>
<protein>
    <submittedName>
        <fullName evidence="4">Diguanylate cyclase</fullName>
    </submittedName>
    <submittedName>
        <fullName evidence="3">Nitroreductase</fullName>
    </submittedName>
</protein>
<evidence type="ECO:0000313" key="3">
    <source>
        <dbReference type="EMBL" id="MBB5219000.1"/>
    </source>
</evidence>
<reference evidence="3 5" key="2">
    <citation type="submission" date="2020-08" db="EMBL/GenBank/DDBJ databases">
        <title>Genomic Encyclopedia of Type Strains, Phase IV (KMG-IV): sequencing the most valuable type-strain genomes for metagenomic binning, comparative biology and taxonomic classification.</title>
        <authorList>
            <person name="Goeker M."/>
        </authorList>
    </citation>
    <scope>NUCLEOTIDE SEQUENCE [LARGE SCALE GENOMIC DNA]</scope>
    <source>
        <strain evidence="3 5">DSM 103679</strain>
    </source>
</reference>
<evidence type="ECO:0000259" key="2">
    <source>
        <dbReference type="Pfam" id="PF00881"/>
    </source>
</evidence>
<keyword evidence="1" id="KW-0520">NAD</keyword>
<dbReference type="InterPro" id="IPR000415">
    <property type="entry name" value="Nitroreductase-like"/>
</dbReference>
<dbReference type="AlphaFoldDB" id="A0A840SE34"/>
<organism evidence="3 5">
    <name type="scientific">Treponema rectale</name>
    <dbReference type="NCBI Taxonomy" id="744512"/>
    <lineage>
        <taxon>Bacteria</taxon>
        <taxon>Pseudomonadati</taxon>
        <taxon>Spirochaetota</taxon>
        <taxon>Spirochaetia</taxon>
        <taxon>Spirochaetales</taxon>
        <taxon>Treponemataceae</taxon>
        <taxon>Treponema</taxon>
    </lineage>
</organism>
<dbReference type="GO" id="GO:0005829">
    <property type="term" value="C:cytosol"/>
    <property type="evidence" value="ECO:0007669"/>
    <property type="project" value="TreeGrafter"/>
</dbReference>
<dbReference type="Proteomes" id="UP000578697">
    <property type="component" value="Unassembled WGS sequence"/>
</dbReference>
<evidence type="ECO:0000313" key="5">
    <source>
        <dbReference type="Proteomes" id="UP000578697"/>
    </source>
</evidence>
<sequence>MSDILNELISRRSCRSYKDQLITKEELDKILTAGKYAASGKGKQATIIISVTSRELRDRLSKMNAAVLGNPEFDPFYGAPQLLIVLAQKDFPTAVYDGSLVMGNMMAEASSLGIGNCWIHRAKEEFESDEGKKILKDLGIEGEWEGIAHLILGYPASAELPKAAPRKENFVYTA</sequence>
<feature type="domain" description="Nitroreductase" evidence="2">
    <location>
        <begin position="10"/>
        <end position="154"/>
    </location>
</feature>
<dbReference type="GO" id="GO:0046857">
    <property type="term" value="F:oxidoreductase activity, acting on other nitrogenous compounds as donors, with NAD or NADP as acceptor"/>
    <property type="evidence" value="ECO:0007669"/>
    <property type="project" value="TreeGrafter"/>
</dbReference>
<dbReference type="Pfam" id="PF00881">
    <property type="entry name" value="Nitroreductase"/>
    <property type="match status" value="1"/>
</dbReference>
<proteinExistence type="predicted"/>